<dbReference type="RefSeq" id="WP_347298794.1">
    <property type="nucleotide sequence ID" value="NZ_JAFREL020000001.1"/>
</dbReference>
<evidence type="ECO:0000256" key="2">
    <source>
        <dbReference type="SAM" id="Phobius"/>
    </source>
</evidence>
<evidence type="ECO:0000256" key="1">
    <source>
        <dbReference type="SAM" id="MobiDB-lite"/>
    </source>
</evidence>
<gene>
    <name evidence="4" type="ORF">JZO67_001299</name>
</gene>
<keyword evidence="5" id="KW-1185">Reference proteome</keyword>
<dbReference type="Pfam" id="PF17802">
    <property type="entry name" value="SpaA"/>
    <property type="match status" value="1"/>
</dbReference>
<feature type="compositionally biased region" description="Acidic residues" evidence="1">
    <location>
        <begin position="48"/>
        <end position="79"/>
    </location>
</feature>
<dbReference type="InterPro" id="IPR041033">
    <property type="entry name" value="SpaA_PFL_dom_1"/>
</dbReference>
<feature type="domain" description="SpaA-like prealbumin fold" evidence="3">
    <location>
        <begin position="1263"/>
        <end position="1347"/>
    </location>
</feature>
<proteinExistence type="predicted"/>
<dbReference type="Gene3D" id="2.60.40.10">
    <property type="entry name" value="Immunoglobulins"/>
    <property type="match status" value="2"/>
</dbReference>
<feature type="transmembrane region" description="Helical" evidence="2">
    <location>
        <begin position="1361"/>
        <end position="1384"/>
    </location>
</feature>
<reference evidence="4 5" key="1">
    <citation type="submission" date="2021-03" db="EMBL/GenBank/DDBJ databases">
        <authorList>
            <person name="Gilmore M.S."/>
            <person name="Schwartzman J."/>
            <person name="Van Tyne D."/>
            <person name="Martin M."/>
            <person name="Earl A.M."/>
            <person name="Manson A.L."/>
            <person name="Straub T."/>
            <person name="Salamzade R."/>
            <person name="Saavedra J."/>
            <person name="Lebreton F."/>
            <person name="Prichula J."/>
            <person name="Schaufler K."/>
            <person name="Gaca A."/>
            <person name="Sgardioli B."/>
            <person name="Wagenaar J."/>
            <person name="Strong T."/>
        </authorList>
    </citation>
    <scope>NUCLEOTIDE SEQUENCE [LARGE SCALE GENOMIC DNA]</scope>
    <source>
        <strain evidence="4 5">665A</strain>
    </source>
</reference>
<feature type="region of interest" description="Disordered" evidence="1">
    <location>
        <begin position="27"/>
        <end position="86"/>
    </location>
</feature>
<evidence type="ECO:0000313" key="5">
    <source>
        <dbReference type="Proteomes" id="UP000664357"/>
    </source>
</evidence>
<sequence length="1393" mass="151727">MTKHTEEGIELFVQEAFAPENQQTLMKFVKNEPIDTNPATPEATPENPSEETEGENQEAVIPEETEGTALPEEETDEGISSDSLLESRAVSKDAPFKVTVDVGKETGVAPFDTKSGDGYDSGKDNDLVRTFDAVQYTINYGIPVSSDYESLEVRLDTVLPNAWRKDSSGKLRQTAEITNGTVTTEANGSKTSKYGVTTTLAGTGQGWFTVNIDTYGGVNGDLLQPKFALTIISAKKTDGTTVSVNQVVDSSVIPEMATGAEAEITAKPYVDVKLVWNSSKKTSFEQATNGNKDKPNTMISTVAAYAQLKPLEGRTGTAKDSIKGSTYPVGGIEYSVDQKMVYRAGATSKNLTIGTDTDPMEVIMYDGLPSTSANNPKYTSEYSAYASIYKPISRQGLLAPVGYTRKTYPPTQKPEANMGIYDTGNPKAENIASNNTIKITNTDYTPASIGKNKMFLGGKQMDSKDEPFSVVAMQVLFPYEYLEKQTGTGATSVSMDYTLSVSKVKYEGIEQDVESSLLMSWNKQWPGSFITYSAFLNTAAVGLSTNTTSSGQYASYGDGSVTQGSKLLGSVYTSLIDYRAKKVVQYGRWNSNSLKYDSSRYYMPNDWTGGSQLTKLYYGVGGVPDVTYRNQNQIDNEYTWYPDVATAQANGEISAVKMVWEVVDPSGTTMPRLYVPLIASGKVGIQDASGNPNGLFTNAFVYDSEDKQIRYAPGTSSDLNYQAPTYTDQGGIKTGMSPKENWTDSLYIRSMTIRPTISANKTAYIPSEPIRWTVDGNVNSGADSNHKVQFKVTIPKEVQYTNGTAVDYQGNPLPDPSGMEKNSDGSWTLNWVLDYAAGSTYNPKITFDTSIVPSQLNFVLNSATLKASVVSDIWLEKDDTIRDSSAESQRTAGTSVIVTNSGTITVDKVVDKPYIESGNQVDPANSSDTHPTDFTYTVSFKNHSTVAMSDIRVLDVLPFIGDDRGTNYNGTYSVVNVDQVSGSTTGTKRYTNNAVAVDRDPNSLALNSGWYTIGSDLSVVKNAKAIMFTYDKLDPGETLSFKITLRPDKQQAGDIYVNSPSLNSSLNQFVQGVNRGVRVVGRDISGVAWYDDSLDGLIGNKTSSTAPEDYAKDIPVKLYRTSKDNTSYKDELVKESLTGEKFVDASGDSLIKTDANGKYTFKNLPEGDYVAEFIVNGMVTKKEVKVTKQLVGNDPKLNSKASPTDYKTPEYLLPTVNDLASIYGTDDSIYHVKDINIGLIRPGNVRLFKYIEGTAIDANKDGKLSDTEKASGTPLSGAVFDIYTGNQEEKIDTATTNADGLIAFDKLFPGDYTLVETKAPSGYEKLKDPIKITVNQGNQTIPLYVSNNEKTTLPFTGGNSVFMLLLIVATSITLLGFLVVMLYYRPRKVKGRK</sequence>
<keyword evidence="2" id="KW-0472">Membrane</keyword>
<dbReference type="SUPFAM" id="SSF49478">
    <property type="entry name" value="Cna protein B-type domain"/>
    <property type="match status" value="1"/>
</dbReference>
<name>A0ABV0ENR4_9ENTE</name>
<reference evidence="4 5" key="2">
    <citation type="submission" date="2024-02" db="EMBL/GenBank/DDBJ databases">
        <title>The Genome Sequence of Enterococcus sp. DIV0159.</title>
        <authorList>
            <person name="Earl A."/>
            <person name="Manson A."/>
            <person name="Gilmore M."/>
            <person name="Sanders J."/>
            <person name="Shea T."/>
            <person name="Howe W."/>
            <person name="Livny J."/>
            <person name="Cuomo C."/>
            <person name="Neafsey D."/>
            <person name="Birren B."/>
        </authorList>
    </citation>
    <scope>NUCLEOTIDE SEQUENCE [LARGE SCALE GENOMIC DNA]</scope>
    <source>
        <strain evidence="4 5">665A</strain>
    </source>
</reference>
<keyword evidence="2" id="KW-1133">Transmembrane helix</keyword>
<protein>
    <recommendedName>
        <fullName evidence="3">SpaA-like prealbumin fold domain-containing protein</fullName>
    </recommendedName>
</protein>
<evidence type="ECO:0000313" key="4">
    <source>
        <dbReference type="EMBL" id="MEO1769348.1"/>
    </source>
</evidence>
<dbReference type="InterPro" id="IPR013783">
    <property type="entry name" value="Ig-like_fold"/>
</dbReference>
<dbReference type="Proteomes" id="UP000664357">
    <property type="component" value="Unassembled WGS sequence"/>
</dbReference>
<comment type="caution">
    <text evidence="4">The sequence shown here is derived from an EMBL/GenBank/DDBJ whole genome shotgun (WGS) entry which is preliminary data.</text>
</comment>
<organism evidence="4 5">
    <name type="scientific">Candidatus Enterococcus ferrettii</name>
    <dbReference type="NCBI Taxonomy" id="2815324"/>
    <lineage>
        <taxon>Bacteria</taxon>
        <taxon>Bacillati</taxon>
        <taxon>Bacillota</taxon>
        <taxon>Bacilli</taxon>
        <taxon>Lactobacillales</taxon>
        <taxon>Enterococcaceae</taxon>
        <taxon>Enterococcus</taxon>
    </lineage>
</organism>
<accession>A0ABV0ENR4</accession>
<dbReference type="EMBL" id="JAFREL020000001">
    <property type="protein sequence ID" value="MEO1769348.1"/>
    <property type="molecule type" value="Genomic_DNA"/>
</dbReference>
<evidence type="ECO:0000259" key="3">
    <source>
        <dbReference type="Pfam" id="PF17802"/>
    </source>
</evidence>
<keyword evidence="2" id="KW-0812">Transmembrane</keyword>
<dbReference type="SUPFAM" id="SSF117074">
    <property type="entry name" value="Hypothetical protein PA1324"/>
    <property type="match status" value="1"/>
</dbReference>